<dbReference type="EMBL" id="JAMZEB010000002">
    <property type="protein sequence ID" value="MCP2358056.1"/>
    <property type="molecule type" value="Genomic_DNA"/>
</dbReference>
<dbReference type="Proteomes" id="UP001139648">
    <property type="component" value="Unassembled WGS sequence"/>
</dbReference>
<proteinExistence type="inferred from homology"/>
<accession>A0A9X2GFP6</accession>
<dbReference type="Pfam" id="PF13561">
    <property type="entry name" value="adh_short_C2"/>
    <property type="match status" value="1"/>
</dbReference>
<reference evidence="4" key="1">
    <citation type="submission" date="2022-06" db="EMBL/GenBank/DDBJ databases">
        <title>Sequencing the genomes of 1000 actinobacteria strains.</title>
        <authorList>
            <person name="Klenk H.-P."/>
        </authorList>
    </citation>
    <scope>NUCLEOTIDE SEQUENCE</scope>
    <source>
        <strain evidence="4">DSM 46694</strain>
    </source>
</reference>
<dbReference type="PRINTS" id="PR00081">
    <property type="entry name" value="GDHRDH"/>
</dbReference>
<sequence>MSAFDNKSCLITGAGSGIGRAIAVAFAKAGARVVVCDVNEESARRTAAGIGDAALAVTADIGDEAAVTALVETAIDAHGRIDVLCNNAGIMDTMALPADITLAEWERVLRVNLTGTFLVTHAVLPHMLSQGGGTIVNTASEAGIRGGAAGAAYTASKHGVVGLTKSVAWAYAKDGIRCNAILPGPTMTGIANGATFDPTGAARLGPVLALGERLAQPEQMADAVLFLASDAASFVNGAIVPVDGGWSAA</sequence>
<dbReference type="InterPro" id="IPR036291">
    <property type="entry name" value="NAD(P)-bd_dom_sf"/>
</dbReference>
<keyword evidence="5" id="KW-1185">Reference proteome</keyword>
<dbReference type="CDD" id="cd05233">
    <property type="entry name" value="SDR_c"/>
    <property type="match status" value="1"/>
</dbReference>
<dbReference type="NCBIfam" id="NF005559">
    <property type="entry name" value="PRK07231.1"/>
    <property type="match status" value="1"/>
</dbReference>
<dbReference type="InterPro" id="IPR020904">
    <property type="entry name" value="Sc_DH/Rdtase_CS"/>
</dbReference>
<gene>
    <name evidence="4" type="ORF">HD597_005076</name>
</gene>
<dbReference type="FunFam" id="3.40.50.720:FF:000084">
    <property type="entry name" value="Short-chain dehydrogenase reductase"/>
    <property type="match status" value="1"/>
</dbReference>
<evidence type="ECO:0000256" key="1">
    <source>
        <dbReference type="ARBA" id="ARBA00006484"/>
    </source>
</evidence>
<dbReference type="InterPro" id="IPR002347">
    <property type="entry name" value="SDR_fam"/>
</dbReference>
<dbReference type="SMART" id="SM00822">
    <property type="entry name" value="PKS_KR"/>
    <property type="match status" value="1"/>
</dbReference>
<comment type="similarity">
    <text evidence="1">Belongs to the short-chain dehydrogenases/reductases (SDR) family.</text>
</comment>
<comment type="caution">
    <text evidence="4">The sequence shown here is derived from an EMBL/GenBank/DDBJ whole genome shotgun (WGS) entry which is preliminary data.</text>
</comment>
<dbReference type="InterPro" id="IPR057326">
    <property type="entry name" value="KR_dom"/>
</dbReference>
<dbReference type="PRINTS" id="PR00080">
    <property type="entry name" value="SDRFAMILY"/>
</dbReference>
<dbReference type="PROSITE" id="PS00061">
    <property type="entry name" value="ADH_SHORT"/>
    <property type="match status" value="1"/>
</dbReference>
<evidence type="ECO:0000259" key="3">
    <source>
        <dbReference type="SMART" id="SM00822"/>
    </source>
</evidence>
<evidence type="ECO:0000313" key="4">
    <source>
        <dbReference type="EMBL" id="MCP2358056.1"/>
    </source>
</evidence>
<dbReference type="SUPFAM" id="SSF51735">
    <property type="entry name" value="NAD(P)-binding Rossmann-fold domains"/>
    <property type="match status" value="1"/>
</dbReference>
<dbReference type="GO" id="GO:0016616">
    <property type="term" value="F:oxidoreductase activity, acting on the CH-OH group of donors, NAD or NADP as acceptor"/>
    <property type="evidence" value="ECO:0007669"/>
    <property type="project" value="TreeGrafter"/>
</dbReference>
<organism evidence="4 5">
    <name type="scientific">Nonomuraea thailandensis</name>
    <dbReference type="NCBI Taxonomy" id="1188745"/>
    <lineage>
        <taxon>Bacteria</taxon>
        <taxon>Bacillati</taxon>
        <taxon>Actinomycetota</taxon>
        <taxon>Actinomycetes</taxon>
        <taxon>Streptosporangiales</taxon>
        <taxon>Streptosporangiaceae</taxon>
        <taxon>Nonomuraea</taxon>
    </lineage>
</organism>
<dbReference type="RefSeq" id="WP_253745151.1">
    <property type="nucleotide sequence ID" value="NZ_BAABKA010000067.1"/>
</dbReference>
<dbReference type="Gene3D" id="3.40.50.720">
    <property type="entry name" value="NAD(P)-binding Rossmann-like Domain"/>
    <property type="match status" value="1"/>
</dbReference>
<dbReference type="AlphaFoldDB" id="A0A9X2GFP6"/>
<dbReference type="PANTHER" id="PTHR42760">
    <property type="entry name" value="SHORT-CHAIN DEHYDROGENASES/REDUCTASES FAMILY MEMBER"/>
    <property type="match status" value="1"/>
</dbReference>
<feature type="domain" description="Ketoreductase" evidence="3">
    <location>
        <begin position="7"/>
        <end position="175"/>
    </location>
</feature>
<evidence type="ECO:0000256" key="2">
    <source>
        <dbReference type="ARBA" id="ARBA00023002"/>
    </source>
</evidence>
<evidence type="ECO:0000313" key="5">
    <source>
        <dbReference type="Proteomes" id="UP001139648"/>
    </source>
</evidence>
<protein>
    <submittedName>
        <fullName evidence="4">NAD(P)-dependent dehydrogenase (Short-subunit alcohol dehydrogenase family)</fullName>
    </submittedName>
</protein>
<keyword evidence="2" id="KW-0560">Oxidoreductase</keyword>
<name>A0A9X2GFP6_9ACTN</name>